<reference evidence="4 5" key="1">
    <citation type="submission" date="2017-08" db="EMBL/GenBank/DDBJ databases">
        <title>Infants hospitalized years apart are colonized by the same room-sourced microbial strains.</title>
        <authorList>
            <person name="Brooks B."/>
            <person name="Olm M.R."/>
            <person name="Firek B.A."/>
            <person name="Baker R."/>
            <person name="Thomas B.C."/>
            <person name="Morowitz M.J."/>
            <person name="Banfield J.F."/>
        </authorList>
    </citation>
    <scope>NUCLEOTIDE SEQUENCE [LARGE SCALE GENOMIC DNA]</scope>
    <source>
        <strain evidence="4">S2_018_000_R3_119</strain>
    </source>
</reference>
<evidence type="ECO:0000259" key="3">
    <source>
        <dbReference type="Pfam" id="PF07859"/>
    </source>
</evidence>
<evidence type="ECO:0000256" key="2">
    <source>
        <dbReference type="SAM" id="MobiDB-lite"/>
    </source>
</evidence>
<dbReference type="Proteomes" id="UP000249555">
    <property type="component" value="Unassembled WGS sequence"/>
</dbReference>
<feature type="domain" description="Alpha/beta hydrolase fold-3" evidence="3">
    <location>
        <begin position="104"/>
        <end position="311"/>
    </location>
</feature>
<dbReference type="InterPro" id="IPR029058">
    <property type="entry name" value="AB_hydrolase_fold"/>
</dbReference>
<dbReference type="InterPro" id="IPR050300">
    <property type="entry name" value="GDXG_lipolytic_enzyme"/>
</dbReference>
<dbReference type="EMBL" id="QFMX01000010">
    <property type="protein sequence ID" value="PZO72756.1"/>
    <property type="molecule type" value="Genomic_DNA"/>
</dbReference>
<organism evidence="4 5">
    <name type="scientific">Sphingomonas taxi</name>
    <dbReference type="NCBI Taxonomy" id="1549858"/>
    <lineage>
        <taxon>Bacteria</taxon>
        <taxon>Pseudomonadati</taxon>
        <taxon>Pseudomonadota</taxon>
        <taxon>Alphaproteobacteria</taxon>
        <taxon>Sphingomonadales</taxon>
        <taxon>Sphingomonadaceae</taxon>
        <taxon>Sphingomonas</taxon>
    </lineage>
</organism>
<protein>
    <submittedName>
        <fullName evidence="4">Alpha/beta hydrolase</fullName>
    </submittedName>
</protein>
<feature type="region of interest" description="Disordered" evidence="2">
    <location>
        <begin position="1"/>
        <end position="24"/>
    </location>
</feature>
<name>A0A2W4YTB6_9SPHN</name>
<evidence type="ECO:0000313" key="5">
    <source>
        <dbReference type="Proteomes" id="UP000249555"/>
    </source>
</evidence>
<accession>A0A2W4YTB6</accession>
<dbReference type="AlphaFoldDB" id="A0A2W4YTB6"/>
<evidence type="ECO:0000256" key="1">
    <source>
        <dbReference type="ARBA" id="ARBA00022801"/>
    </source>
</evidence>
<comment type="caution">
    <text evidence="4">The sequence shown here is derived from an EMBL/GenBank/DDBJ whole genome shotgun (WGS) entry which is preliminary data.</text>
</comment>
<dbReference type="GO" id="GO:0016787">
    <property type="term" value="F:hydrolase activity"/>
    <property type="evidence" value="ECO:0007669"/>
    <property type="project" value="UniProtKB-KW"/>
</dbReference>
<dbReference type="InterPro" id="IPR013094">
    <property type="entry name" value="AB_hydrolase_3"/>
</dbReference>
<dbReference type="SUPFAM" id="SSF53474">
    <property type="entry name" value="alpha/beta-Hydrolases"/>
    <property type="match status" value="1"/>
</dbReference>
<keyword evidence="1 4" id="KW-0378">Hydrolase</keyword>
<dbReference type="PANTHER" id="PTHR48081:SF8">
    <property type="entry name" value="ALPHA_BETA HYDROLASE FOLD-3 DOMAIN-CONTAINING PROTEIN-RELATED"/>
    <property type="match status" value="1"/>
</dbReference>
<gene>
    <name evidence="4" type="ORF">DI640_11625</name>
</gene>
<dbReference type="PANTHER" id="PTHR48081">
    <property type="entry name" value="AB HYDROLASE SUPERFAMILY PROTEIN C4A8.06C"/>
    <property type="match status" value="1"/>
</dbReference>
<dbReference type="Pfam" id="PF07859">
    <property type="entry name" value="Abhydrolase_3"/>
    <property type="match status" value="1"/>
</dbReference>
<sequence length="334" mass="35916">MSKVAVRACGNPSQPSNVPRPKEMQVDPQARTILETIATLAPDADPMANDAQWLADFRYQTALLKTFSGEPEPVHAITHLLLPSETGPLVVRLYRPKPGPLPLLLHIHGGGAIAGSIDGHDPALRALANRTGWLVAAPAYRFAPEHHFPAQLDDSWTALTGLVAQAAALDIDASRIVVSGDSIGGTLATALAARAIAESGPALSGQILLYPNTDLRSETDYPSRRSEDGNIIDAASLERQIDLYLASPDARTDPRASPILAENLIALPPTLLVTCENDPLRDEGEAYGRRLREAGVAVDHHRFDGMIHAFLQFGGRVDATSRLLDRIAAWLKSR</sequence>
<dbReference type="Gene3D" id="3.40.50.1820">
    <property type="entry name" value="alpha/beta hydrolase"/>
    <property type="match status" value="1"/>
</dbReference>
<evidence type="ECO:0000313" key="4">
    <source>
        <dbReference type="EMBL" id="PZO72756.1"/>
    </source>
</evidence>
<proteinExistence type="predicted"/>